<evidence type="ECO:0000313" key="11">
    <source>
        <dbReference type="WBParaSite" id="maker-uti_cns_0007466-snap-gene-0.2-mRNA-1"/>
    </source>
</evidence>
<evidence type="ECO:0000256" key="3">
    <source>
        <dbReference type="ARBA" id="ARBA00022741"/>
    </source>
</evidence>
<feature type="domain" description="Helicase C-terminal" evidence="9">
    <location>
        <begin position="311"/>
        <end position="499"/>
    </location>
</feature>
<dbReference type="SMART" id="SM00490">
    <property type="entry name" value="HELICc"/>
    <property type="match status" value="1"/>
</dbReference>
<evidence type="ECO:0000256" key="7">
    <source>
        <dbReference type="ARBA" id="ARBA00047984"/>
    </source>
</evidence>
<dbReference type="GO" id="GO:0071013">
    <property type="term" value="C:catalytic step 2 spliceosome"/>
    <property type="evidence" value="ECO:0007669"/>
    <property type="project" value="TreeGrafter"/>
</dbReference>
<keyword evidence="6" id="KW-0067">ATP-binding</keyword>
<dbReference type="PANTHER" id="PTHR18934">
    <property type="entry name" value="ATP-DEPENDENT RNA HELICASE"/>
    <property type="match status" value="1"/>
</dbReference>
<dbReference type="Pfam" id="PF21010">
    <property type="entry name" value="HA2_C"/>
    <property type="match status" value="1"/>
</dbReference>
<dbReference type="Pfam" id="PF04408">
    <property type="entry name" value="WHD_HA2"/>
    <property type="match status" value="1"/>
</dbReference>
<dbReference type="WBParaSite" id="maker-uti_cns_0007466-snap-gene-0.2-mRNA-1">
    <property type="protein sequence ID" value="maker-uti_cns_0007466-snap-gene-0.2-mRNA-1"/>
    <property type="gene ID" value="maker-uti_cns_0007466-snap-gene-0.2"/>
</dbReference>
<dbReference type="InterPro" id="IPR001650">
    <property type="entry name" value="Helicase_C-like"/>
</dbReference>
<comment type="similarity">
    <text evidence="1">Belongs to the DEAD box helicase family. DEAH subfamily.</text>
</comment>
<keyword evidence="10" id="KW-1185">Reference proteome</keyword>
<dbReference type="EC" id="3.6.4.13" evidence="2"/>
<dbReference type="InterPro" id="IPR048333">
    <property type="entry name" value="HA2_WH"/>
</dbReference>
<keyword evidence="4" id="KW-0378">Hydrolase</keyword>
<dbReference type="SMART" id="SM00487">
    <property type="entry name" value="DEXDc"/>
    <property type="match status" value="1"/>
</dbReference>
<keyword evidence="3" id="KW-0547">Nucleotide-binding</keyword>
<evidence type="ECO:0000256" key="5">
    <source>
        <dbReference type="ARBA" id="ARBA00022806"/>
    </source>
</evidence>
<dbReference type="GO" id="GO:0003723">
    <property type="term" value="F:RNA binding"/>
    <property type="evidence" value="ECO:0007669"/>
    <property type="project" value="TreeGrafter"/>
</dbReference>
<protein>
    <recommendedName>
        <fullName evidence="2">RNA helicase</fullName>
        <ecNumber evidence="2">3.6.4.13</ecNumber>
    </recommendedName>
</protein>
<dbReference type="InterPro" id="IPR007502">
    <property type="entry name" value="Helicase-assoc_dom"/>
</dbReference>
<dbReference type="AlphaFoldDB" id="A0A1I8HRM6"/>
<feature type="domain" description="Helicase ATP-binding" evidence="8">
    <location>
        <begin position="124"/>
        <end position="279"/>
    </location>
</feature>
<accession>A0A1I8HRM6</accession>
<dbReference type="SUPFAM" id="SSF52540">
    <property type="entry name" value="P-loop containing nucleoside triphosphate hydrolases"/>
    <property type="match status" value="1"/>
</dbReference>
<sequence>MSMSLAEDDDKELYIDDSGCTGAFYNPRASLSLEQQRQALPVYRVRSHLLYLLEIKQTLVLVGEAGSGKSTQLPMSMSLAEDDDKELYIDDSGCTGAFYNPRASLSLEQQRQALPVYRVRSHLLYLLEIKQTLVLVGEAGSGKSTQVPQYLVETGWTSDGRQVCVTQPRRVSAVTLASRVCDEAGWRLGEQCGYAVRFADCRSQATRVLFATDGVLVRLLARDPLLQDFCVVMVDEAHERTFHTDLALCLLRKVQRRRPDLRVIVSSATIDADAYLKFFGDSAACLSVEGRQYPVDIHYSASPVPCYMAAALDTVLAIHRRCGPGGVLVFLTGQEEVLRLVQQLREAAIKVRSRSPLMIWKPRGCRSSSGQQLKVFALYGGQSARQQLRAFENVGQANRKVVVATNLAETSVTVPGIRYVVDCGFQKLRVFDPRTGLESLAVCPVSASAAEQRAGRAGRTQSGAVYRLYPESEAARQLPHTPAELERCDPSPLLLQLLSMGVRDLRRFNFLSAPAPGAMARACELLRALGALDSEARLTSLGARMAELPVAPMLARSLLAGAELGCGADICGLAACLQHRRNASRRAKRTFACQEGDHLTMLNALRAYESRAATLAPQRLSQWCAKHFLSQRALSRASELRRRIQLALGLPDAQKVSDYRLILRALAAGHFAQAARLLPSGERYESLRGGHPLYLHPGSVLHSERWPQCVVFTDLESAGDKFMMESVSSVEPGL</sequence>
<dbReference type="GO" id="GO:0016787">
    <property type="term" value="F:hydrolase activity"/>
    <property type="evidence" value="ECO:0007669"/>
    <property type="project" value="UniProtKB-KW"/>
</dbReference>
<evidence type="ECO:0000259" key="8">
    <source>
        <dbReference type="PROSITE" id="PS51192"/>
    </source>
</evidence>
<dbReference type="CDD" id="cd18791">
    <property type="entry name" value="SF2_C_RHA"/>
    <property type="match status" value="1"/>
</dbReference>
<keyword evidence="5" id="KW-0347">Helicase</keyword>
<organism evidence="10 11">
    <name type="scientific">Macrostomum lignano</name>
    <dbReference type="NCBI Taxonomy" id="282301"/>
    <lineage>
        <taxon>Eukaryota</taxon>
        <taxon>Metazoa</taxon>
        <taxon>Spiralia</taxon>
        <taxon>Lophotrochozoa</taxon>
        <taxon>Platyhelminthes</taxon>
        <taxon>Rhabditophora</taxon>
        <taxon>Macrostomorpha</taxon>
        <taxon>Macrostomida</taxon>
        <taxon>Macrostomidae</taxon>
        <taxon>Macrostomum</taxon>
    </lineage>
</organism>
<dbReference type="GO" id="GO:0005524">
    <property type="term" value="F:ATP binding"/>
    <property type="evidence" value="ECO:0007669"/>
    <property type="project" value="UniProtKB-KW"/>
</dbReference>
<dbReference type="InterPro" id="IPR027417">
    <property type="entry name" value="P-loop_NTPase"/>
</dbReference>
<dbReference type="Pfam" id="PF00270">
    <property type="entry name" value="DEAD"/>
    <property type="match status" value="1"/>
</dbReference>
<evidence type="ECO:0000256" key="2">
    <source>
        <dbReference type="ARBA" id="ARBA00012552"/>
    </source>
</evidence>
<dbReference type="Proteomes" id="UP000095280">
    <property type="component" value="Unplaced"/>
</dbReference>
<dbReference type="InterPro" id="IPR011545">
    <property type="entry name" value="DEAD/DEAH_box_helicase_dom"/>
</dbReference>
<dbReference type="Pfam" id="PF00271">
    <property type="entry name" value="Helicase_C"/>
    <property type="match status" value="1"/>
</dbReference>
<evidence type="ECO:0000259" key="9">
    <source>
        <dbReference type="PROSITE" id="PS51194"/>
    </source>
</evidence>
<dbReference type="Pfam" id="PF07717">
    <property type="entry name" value="OB_NTP_bind"/>
    <property type="match status" value="1"/>
</dbReference>
<proteinExistence type="inferred from homology"/>
<dbReference type="InterPro" id="IPR011709">
    <property type="entry name" value="DEAD-box_helicase_OB_fold"/>
</dbReference>
<dbReference type="Gene3D" id="3.40.50.300">
    <property type="entry name" value="P-loop containing nucleotide triphosphate hydrolases"/>
    <property type="match status" value="3"/>
</dbReference>
<dbReference type="InterPro" id="IPR014001">
    <property type="entry name" value="Helicase_ATP-bd"/>
</dbReference>
<dbReference type="PANTHER" id="PTHR18934:SF136">
    <property type="entry name" value="ATP-DEPENDENT RNA HELICASE DHX35-RELATED"/>
    <property type="match status" value="1"/>
</dbReference>
<evidence type="ECO:0000256" key="4">
    <source>
        <dbReference type="ARBA" id="ARBA00022801"/>
    </source>
</evidence>
<evidence type="ECO:0000256" key="6">
    <source>
        <dbReference type="ARBA" id="ARBA00022840"/>
    </source>
</evidence>
<dbReference type="FunFam" id="3.40.50.300:FF:000578">
    <property type="entry name" value="probable ATP-dependent RNA helicase DHX35"/>
    <property type="match status" value="1"/>
</dbReference>
<dbReference type="SMART" id="SM00847">
    <property type="entry name" value="HA2"/>
    <property type="match status" value="1"/>
</dbReference>
<name>A0A1I8HRM6_9PLAT</name>
<comment type="catalytic activity">
    <reaction evidence="7">
        <text>ATP + H2O = ADP + phosphate + H(+)</text>
        <dbReference type="Rhea" id="RHEA:13065"/>
        <dbReference type="ChEBI" id="CHEBI:15377"/>
        <dbReference type="ChEBI" id="CHEBI:15378"/>
        <dbReference type="ChEBI" id="CHEBI:30616"/>
        <dbReference type="ChEBI" id="CHEBI:43474"/>
        <dbReference type="ChEBI" id="CHEBI:456216"/>
        <dbReference type="EC" id="3.6.4.13"/>
    </reaction>
</comment>
<reference evidence="11" key="1">
    <citation type="submission" date="2016-11" db="UniProtKB">
        <authorList>
            <consortium name="WormBaseParasite"/>
        </authorList>
    </citation>
    <scope>IDENTIFICATION</scope>
</reference>
<evidence type="ECO:0000256" key="1">
    <source>
        <dbReference type="ARBA" id="ARBA00008792"/>
    </source>
</evidence>
<dbReference type="GO" id="GO:0003724">
    <property type="term" value="F:RNA helicase activity"/>
    <property type="evidence" value="ECO:0007669"/>
    <property type="project" value="UniProtKB-EC"/>
</dbReference>
<evidence type="ECO:0000313" key="10">
    <source>
        <dbReference type="Proteomes" id="UP000095280"/>
    </source>
</evidence>
<dbReference type="PROSITE" id="PS51194">
    <property type="entry name" value="HELICASE_CTER"/>
    <property type="match status" value="1"/>
</dbReference>
<dbReference type="PROSITE" id="PS51192">
    <property type="entry name" value="HELICASE_ATP_BIND_1"/>
    <property type="match status" value="1"/>
</dbReference>
<dbReference type="Gene3D" id="1.20.120.1080">
    <property type="match status" value="1"/>
</dbReference>